<dbReference type="EC" id="2.4.-.-" evidence="5"/>
<dbReference type="GO" id="GO:0016757">
    <property type="term" value="F:glycosyltransferase activity"/>
    <property type="evidence" value="ECO:0007669"/>
    <property type="project" value="UniProtKB-KW"/>
</dbReference>
<gene>
    <name evidence="5" type="ORF">R4315_21930</name>
</gene>
<evidence type="ECO:0000256" key="2">
    <source>
        <dbReference type="ARBA" id="ARBA00022679"/>
    </source>
</evidence>
<dbReference type="SUPFAM" id="SSF53756">
    <property type="entry name" value="UDP-Glycosyltransferase/glycogen phosphorylase"/>
    <property type="match status" value="1"/>
</dbReference>
<dbReference type="RefSeq" id="WP_317758316.1">
    <property type="nucleotide sequence ID" value="NZ_JAWLUT010000005.1"/>
</dbReference>
<evidence type="ECO:0000259" key="4">
    <source>
        <dbReference type="Pfam" id="PF13439"/>
    </source>
</evidence>
<feature type="domain" description="Glycosyl transferase family 1" evidence="3">
    <location>
        <begin position="190"/>
        <end position="352"/>
    </location>
</feature>
<comment type="caution">
    <text evidence="5">The sequence shown here is derived from an EMBL/GenBank/DDBJ whole genome shotgun (WGS) entry which is preliminary data.</text>
</comment>
<feature type="domain" description="Glycosyltransferase subfamily 4-like N-terminal" evidence="4">
    <location>
        <begin position="16"/>
        <end position="178"/>
    </location>
</feature>
<dbReference type="Pfam" id="PF13439">
    <property type="entry name" value="Glyco_transf_4"/>
    <property type="match status" value="1"/>
</dbReference>
<dbReference type="PANTHER" id="PTHR12526:SF510">
    <property type="entry name" value="D-INOSITOL 3-PHOSPHATE GLYCOSYLTRANSFERASE"/>
    <property type="match status" value="1"/>
</dbReference>
<evidence type="ECO:0000256" key="1">
    <source>
        <dbReference type="ARBA" id="ARBA00022676"/>
    </source>
</evidence>
<reference evidence="5" key="1">
    <citation type="submission" date="2023-10" db="EMBL/GenBank/DDBJ databases">
        <title>Development of a sustainable strategy for remediation of hydrocarbon-contaminated territories based on the waste exchange concept.</title>
        <authorList>
            <person name="Krivoruchko A."/>
        </authorList>
    </citation>
    <scope>NUCLEOTIDE SEQUENCE</scope>
    <source>
        <strain evidence="5">IEGM 68</strain>
    </source>
</reference>
<dbReference type="AlphaFoldDB" id="A0AAE4V2R0"/>
<protein>
    <submittedName>
        <fullName evidence="5">Glycosyltransferase family 4 protein</fullName>
        <ecNumber evidence="5">2.4.-.-</ecNumber>
    </submittedName>
</protein>
<dbReference type="Gene3D" id="3.40.50.2000">
    <property type="entry name" value="Glycogen Phosphorylase B"/>
    <property type="match status" value="2"/>
</dbReference>
<dbReference type="PANTHER" id="PTHR12526">
    <property type="entry name" value="GLYCOSYLTRANSFERASE"/>
    <property type="match status" value="1"/>
</dbReference>
<evidence type="ECO:0000259" key="3">
    <source>
        <dbReference type="Pfam" id="PF00534"/>
    </source>
</evidence>
<dbReference type="Pfam" id="PF00534">
    <property type="entry name" value="Glycos_transf_1"/>
    <property type="match status" value="1"/>
</dbReference>
<organism evidence="5 6">
    <name type="scientific">Rhodococcus oxybenzonivorans</name>
    <dbReference type="NCBI Taxonomy" id="1990687"/>
    <lineage>
        <taxon>Bacteria</taxon>
        <taxon>Bacillati</taxon>
        <taxon>Actinomycetota</taxon>
        <taxon>Actinomycetes</taxon>
        <taxon>Mycobacteriales</taxon>
        <taxon>Nocardiaceae</taxon>
        <taxon>Rhodococcus</taxon>
    </lineage>
</organism>
<dbReference type="EMBL" id="JAWLUP010000075">
    <property type="protein sequence ID" value="MDV7267192.1"/>
    <property type="molecule type" value="Genomic_DNA"/>
</dbReference>
<proteinExistence type="predicted"/>
<keyword evidence="2 5" id="KW-0808">Transferase</keyword>
<evidence type="ECO:0000313" key="6">
    <source>
        <dbReference type="Proteomes" id="UP001185863"/>
    </source>
</evidence>
<dbReference type="Proteomes" id="UP001185863">
    <property type="component" value="Unassembled WGS sequence"/>
</dbReference>
<dbReference type="CDD" id="cd03801">
    <property type="entry name" value="GT4_PimA-like"/>
    <property type="match status" value="1"/>
</dbReference>
<dbReference type="InterPro" id="IPR028098">
    <property type="entry name" value="Glyco_trans_4-like_N"/>
</dbReference>
<dbReference type="InterPro" id="IPR001296">
    <property type="entry name" value="Glyco_trans_1"/>
</dbReference>
<name>A0AAE4V2R0_9NOCA</name>
<evidence type="ECO:0000313" key="5">
    <source>
        <dbReference type="EMBL" id="MDV7267192.1"/>
    </source>
</evidence>
<keyword evidence="1 5" id="KW-0328">Glycosyltransferase</keyword>
<accession>A0AAE4V2R0</accession>
<sequence length="383" mass="41855">MVLRILYCQPSVELYGADRMAAVTVQGFESSGHEVSVVVPREGPLEERFARQGISTIIAAIPTLRKDGLTPRGFLSLVRSSAGGLSRALQVIRSADPDIVYVNTLTQPIWLVAAKLLGRPAVCHVRESEPGQSRLVRAGLIAPLRLADLVVANSNATRAFIESSQIFTSTDVRVIHNGKDWSPYFKSRPTRPSEKIQLLVVGRLSPRKGQDVAIRALGVLRHRGIDARLSIVGDVFPGYEWYEEELHSRAEELGVSEFVVYAGFRDDIVGDLAAADIVIVPSRQEPFGTVAAEALAAMRPVIVSAVDGLTEIIDHMSTGLVVPAEDEDALADAVIALVKDVDLALSLSECGYEFVLKEFSIEKYHERIEEVVKCLPARRPVRS</sequence>